<name>A0A6G1QY55_CHAAH</name>
<dbReference type="GO" id="GO:0023052">
    <property type="term" value="P:signaling"/>
    <property type="evidence" value="ECO:0007669"/>
    <property type="project" value="InterPro"/>
</dbReference>
<feature type="compositionally biased region" description="Polar residues" evidence="2">
    <location>
        <begin position="494"/>
        <end position="504"/>
    </location>
</feature>
<evidence type="ECO:0000256" key="1">
    <source>
        <dbReference type="ARBA" id="ARBA00008839"/>
    </source>
</evidence>
<feature type="region of interest" description="Disordered" evidence="2">
    <location>
        <begin position="98"/>
        <end position="157"/>
    </location>
</feature>
<feature type="region of interest" description="Disordered" evidence="2">
    <location>
        <begin position="217"/>
        <end position="298"/>
    </location>
</feature>
<reference evidence="4" key="2">
    <citation type="submission" date="2019-02" db="EMBL/GenBank/DDBJ databases">
        <title>Opniocepnalus argus Var Kimnra genome.</title>
        <authorList>
            <person name="Zhou C."/>
            <person name="Xiao S."/>
        </authorList>
    </citation>
    <scope>NUCLEOTIDE SEQUENCE [LARGE SCALE GENOMIC DNA]</scope>
</reference>
<feature type="compositionally biased region" description="Polar residues" evidence="2">
    <location>
        <begin position="135"/>
        <end position="146"/>
    </location>
</feature>
<feature type="region of interest" description="Disordered" evidence="2">
    <location>
        <begin position="885"/>
        <end position="936"/>
    </location>
</feature>
<dbReference type="GO" id="GO:0060090">
    <property type="term" value="F:molecular adaptor activity"/>
    <property type="evidence" value="ECO:0007669"/>
    <property type="project" value="TreeGrafter"/>
</dbReference>
<protein>
    <submittedName>
        <fullName evidence="3">Disks large-associated protein 3</fullName>
    </submittedName>
</protein>
<accession>A0A6G1QY55</accession>
<dbReference type="Proteomes" id="UP000503349">
    <property type="component" value="Chromosome 1"/>
</dbReference>
<evidence type="ECO:0000313" key="4">
    <source>
        <dbReference type="Proteomes" id="UP000503349"/>
    </source>
</evidence>
<feature type="compositionally biased region" description="Polar residues" evidence="2">
    <location>
        <begin position="648"/>
        <end position="667"/>
    </location>
</feature>
<feature type="region of interest" description="Disordered" evidence="2">
    <location>
        <begin position="591"/>
        <end position="787"/>
    </location>
</feature>
<feature type="region of interest" description="Disordered" evidence="2">
    <location>
        <begin position="34"/>
        <end position="55"/>
    </location>
</feature>
<dbReference type="PANTHER" id="PTHR12353:SF4">
    <property type="entry name" value="DISKS LARGE-ASSOCIATED PROTEIN 3"/>
    <property type="match status" value="1"/>
</dbReference>
<feature type="region of interest" description="Disordered" evidence="2">
    <location>
        <begin position="494"/>
        <end position="521"/>
    </location>
</feature>
<dbReference type="Pfam" id="PF03359">
    <property type="entry name" value="GKAP"/>
    <property type="match status" value="1"/>
</dbReference>
<reference evidence="3 4" key="1">
    <citation type="submission" date="2019-02" db="EMBL/GenBank/DDBJ databases">
        <title>Opniocepnalus argus genome.</title>
        <authorList>
            <person name="Zhou C."/>
            <person name="Xiao S."/>
        </authorList>
    </citation>
    <scope>NUCLEOTIDE SEQUENCE [LARGE SCALE GENOMIC DNA]</scope>
    <source>
        <strain evidence="3">OARG1902GOOAL</strain>
        <tissue evidence="3">Muscle</tissue>
    </source>
</reference>
<feature type="region of interest" description="Disordered" evidence="2">
    <location>
        <begin position="1048"/>
        <end position="1095"/>
    </location>
</feature>
<feature type="region of interest" description="Disordered" evidence="2">
    <location>
        <begin position="450"/>
        <end position="476"/>
    </location>
</feature>
<evidence type="ECO:0000313" key="3">
    <source>
        <dbReference type="EMBL" id="KAF3707631.1"/>
    </source>
</evidence>
<comment type="similarity">
    <text evidence="1">Belongs to the SAPAP family.</text>
</comment>
<dbReference type="GO" id="GO:0099572">
    <property type="term" value="C:postsynaptic specialization"/>
    <property type="evidence" value="ECO:0007669"/>
    <property type="project" value="TreeGrafter"/>
</dbReference>
<organism evidence="3 4">
    <name type="scientific">Channa argus</name>
    <name type="common">Northern snakehead</name>
    <name type="synonym">Ophicephalus argus</name>
    <dbReference type="NCBI Taxonomy" id="215402"/>
    <lineage>
        <taxon>Eukaryota</taxon>
        <taxon>Metazoa</taxon>
        <taxon>Chordata</taxon>
        <taxon>Craniata</taxon>
        <taxon>Vertebrata</taxon>
        <taxon>Euteleostomi</taxon>
        <taxon>Actinopterygii</taxon>
        <taxon>Neopterygii</taxon>
        <taxon>Teleostei</taxon>
        <taxon>Neoteleostei</taxon>
        <taxon>Acanthomorphata</taxon>
        <taxon>Anabantaria</taxon>
        <taxon>Anabantiformes</taxon>
        <taxon>Channoidei</taxon>
        <taxon>Channidae</taxon>
        <taxon>Channa</taxon>
    </lineage>
</organism>
<sequence>MQVPRLSEFCPRWDADLEKPVVTATPMTRLDVGETSAALSRPQRPLSARTAHHAPAPVKGYHVSRSMSQHSSGGGGGGPCHCNPEDCDGPGRDYYQGHSDGHYYPPGGPAESLALERHHSHSHSHSGGGTFPRSHPSQHPALQSFDSCEECLSSGHGGKMHRIPPTLIDQLEKQVPFHPDGFHTLQYQRTASGGAEQRSESPSRIRHLVNSVQRLFAKSHSLETPSKREYNGTRGGGDYRGERGGGGHRSGGEDGGGHYSGHQSRSTRRSKSRERSKSGDSRHESGRRHRSRTAGWWSSDDNLDSDSSFLVSGGRRGYPSGHESLDAAIQELTMKKPKECGFGPGPGECMACTTMALTGSEGGGHHGHHGHSLKRSTWSAMTVSQAREVYPSTRGGGYEKALVPMESKLKERTFHYLQVPSEDWGGGYGGGGDNGGEIPCRRMRSGSYIKAMGDDDSGDSDASPKASPKSTLIAQRDAFRRSISMDQRYSCKQCTDSYPNSRTTPKTHTRSRSYTRSLTSSQLGDSLNRQFEAVCETMFGEVESQAVEALDLPGVFRTRSHSYVRAIQAGCSQDDDCLSVFSMSGPQGSIKGGAVFPYRKGAPPPLPPRMSKSSLSVRAQSSTESTQDAYFQQSSGQLASGSGRPKQHSNSVDLGSTDGPTARSSRGSYYIATGPGRSRQHSNSAESLDGVRGSRELVPYVGGPGVGVRAKHSSSADSLLEGPPRPARERDGRVGGSLGKSASLPQNSMVLSKAAGQEERGGRKWRPSIAVQVDSSETLSDSDAEGKALTEVHSIGVQVEDDKRRARFKRSNSVTASVQADLDPEGFPGLSIAVPTQDKGLQFGCSFQRHSSEPESASQYTECHRTVHTQGQWPYREDFIQSSYNTEASPAESRPHQHPHLPPRSHSPLPINSERAWAGTPSLEGPRSLPDSGRASPFTRDGEFFLRLLQTEVERIEGWCQNMEREAEENELPEEILELIRNAVGSAQMLMSQKVQQFFHLCQQSVDPSAYPQPTSQDLAGFWDLLQLNIEDVRVKFQDLQRLKDSGWRLPPEKKEDKKLPPPLPKKPAGGVSGSLRADNVGDGGTGAGGGGSGGLVVPRVGGHTLPIREKSLDLGDRQRTEARRRLLQTKRTASFRQNSATESADSIEIYIPEAQTRL</sequence>
<gene>
    <name evidence="3" type="ORF">EXN66_Car000804</name>
</gene>
<feature type="compositionally biased region" description="Polar residues" evidence="2">
    <location>
        <begin position="611"/>
        <end position="631"/>
    </location>
</feature>
<dbReference type="EMBL" id="CM015712">
    <property type="protein sequence ID" value="KAF3707631.1"/>
    <property type="molecule type" value="Genomic_DNA"/>
</dbReference>
<feature type="compositionally biased region" description="Basic and acidic residues" evidence="2">
    <location>
        <begin position="1048"/>
        <end position="1060"/>
    </location>
</feature>
<evidence type="ECO:0000256" key="2">
    <source>
        <dbReference type="SAM" id="MobiDB-lite"/>
    </source>
</evidence>
<dbReference type="PANTHER" id="PTHR12353">
    <property type="entry name" value="DISKS LARGE-ASSOCIATED PROTEIN DAP SAP90/PSD-95-ASSOCIATED PROTEIN"/>
    <property type="match status" value="1"/>
</dbReference>
<feature type="compositionally biased region" description="Low complexity" evidence="2">
    <location>
        <begin position="632"/>
        <end position="643"/>
    </location>
</feature>
<dbReference type="AlphaFoldDB" id="A0A6G1QY55"/>
<keyword evidence="4" id="KW-1185">Reference proteome</keyword>
<feature type="compositionally biased region" description="Basic and acidic residues" evidence="2">
    <location>
        <begin position="225"/>
        <end position="256"/>
    </location>
</feature>
<proteinExistence type="inferred from homology"/>
<dbReference type="InterPro" id="IPR005026">
    <property type="entry name" value="SAPAP"/>
</dbReference>
<feature type="compositionally biased region" description="Basic and acidic residues" evidence="2">
    <location>
        <begin position="273"/>
        <end position="284"/>
    </location>
</feature>
<dbReference type="GO" id="GO:0098978">
    <property type="term" value="C:glutamatergic synapse"/>
    <property type="evidence" value="ECO:0007669"/>
    <property type="project" value="TreeGrafter"/>
</dbReference>
<feature type="compositionally biased region" description="Gly residues" evidence="2">
    <location>
        <begin position="1082"/>
        <end position="1095"/>
    </location>
</feature>